<keyword evidence="3" id="KW-0004">4Fe-4S</keyword>
<keyword evidence="9" id="KW-1185">Reference proteome</keyword>
<comment type="similarity">
    <text evidence="2">Belongs to the radical SAM superfamily. KamA family.</text>
</comment>
<keyword evidence="4 8" id="KW-0413">Isomerase</keyword>
<dbReference type="GO" id="GO:0051539">
    <property type="term" value="F:4 iron, 4 sulfur cluster binding"/>
    <property type="evidence" value="ECO:0007669"/>
    <property type="project" value="UniProtKB-KW"/>
</dbReference>
<accession>A0A8E4F1G3</accession>
<keyword evidence="3" id="KW-0408">Iron</keyword>
<dbReference type="SFLD" id="SFLDG01070">
    <property type="entry name" value="PLP-dependent"/>
    <property type="match status" value="1"/>
</dbReference>
<keyword evidence="6" id="KW-0663">Pyridoxal phosphate</keyword>
<gene>
    <name evidence="8" type="primary">epmB</name>
    <name evidence="8" type="ORF">PROFFT_A_01600</name>
</gene>
<sequence length="344" mass="39913">MAHFLEYNKQHKEDWLRQLSDVIVEPSKLLEYLLLSDSARWKKYHDVRNSFPLRVPHAFARRMKKGDPNDPLLLQVMIATDEFISTLGYSKDPLKEQEDSIVVPGLLHKYADRALLLVKTNCAVNCRYCFRRYFPYRYHQGNKVNWLQALDYIRKQPAIDEIILSGGDPLMAKDHEISWLLKETETISHIKRFRIHSRLPVVIPKRVTFNLIECLSRSRLHILLVTHINHANEIDEELLDAMKRLKRAGITLLNQGVLLRGVNDNSDTLADLSRALFNAGIMPYYLHLLDKVQGTAHFMVSDDRARIIMRELMTKMPGYMVPKLMREIGGQSSKTSIDLGLQQK</sequence>
<dbReference type="RefSeq" id="WP_216782593.1">
    <property type="nucleotide sequence ID" value="NZ_LR890047.1"/>
</dbReference>
<dbReference type="GO" id="GO:0016853">
    <property type="term" value="F:isomerase activity"/>
    <property type="evidence" value="ECO:0007669"/>
    <property type="project" value="UniProtKB-KW"/>
</dbReference>
<dbReference type="InterPro" id="IPR003739">
    <property type="entry name" value="Lys_aminomutase/Glu_NH3_mut"/>
</dbReference>
<dbReference type="InterPro" id="IPR007197">
    <property type="entry name" value="rSAM"/>
</dbReference>
<feature type="domain" description="Radical SAM core" evidence="7">
    <location>
        <begin position="108"/>
        <end position="331"/>
    </location>
</feature>
<dbReference type="Proteomes" id="UP000683585">
    <property type="component" value="Chromosome"/>
</dbReference>
<evidence type="ECO:0000256" key="1">
    <source>
        <dbReference type="ARBA" id="ARBA00001352"/>
    </source>
</evidence>
<dbReference type="NCBIfam" id="TIGR03821">
    <property type="entry name" value="EFP_modif_epmB"/>
    <property type="match status" value="1"/>
</dbReference>
<evidence type="ECO:0000256" key="3">
    <source>
        <dbReference type="ARBA" id="ARBA00022485"/>
    </source>
</evidence>
<feature type="modified residue" description="N6-(pyridoxal phosphate)lysine" evidence="6">
    <location>
        <position position="334"/>
    </location>
</feature>
<evidence type="ECO:0000313" key="9">
    <source>
        <dbReference type="Proteomes" id="UP000683585"/>
    </source>
</evidence>
<evidence type="ECO:0000256" key="5">
    <source>
        <dbReference type="ARBA" id="ARBA00030756"/>
    </source>
</evidence>
<evidence type="ECO:0000256" key="4">
    <source>
        <dbReference type="ARBA" id="ARBA00023235"/>
    </source>
</evidence>
<keyword evidence="3" id="KW-0411">Iron-sulfur</keyword>
<dbReference type="CDD" id="cd01335">
    <property type="entry name" value="Radical_SAM"/>
    <property type="match status" value="1"/>
</dbReference>
<protein>
    <recommendedName>
        <fullName evidence="5">EF-P post-translational modification enzyme B</fullName>
    </recommendedName>
</protein>
<organism evidence="8 9">
    <name type="scientific">Candidatus Profftia tarda</name>
    <dbReference type="NCBI Taxonomy" id="1177216"/>
    <lineage>
        <taxon>Bacteria</taxon>
        <taxon>Pseudomonadati</taxon>
        <taxon>Pseudomonadota</taxon>
        <taxon>Gammaproteobacteria</taxon>
        <taxon>Enterobacterales</taxon>
        <taxon>Enterobacteriaceae</taxon>
        <taxon>Candidatus Profftia</taxon>
    </lineage>
</organism>
<dbReference type="SFLD" id="SFLDS00029">
    <property type="entry name" value="Radical_SAM"/>
    <property type="match status" value="1"/>
</dbReference>
<dbReference type="PROSITE" id="PS51918">
    <property type="entry name" value="RADICAL_SAM"/>
    <property type="match status" value="1"/>
</dbReference>
<keyword evidence="3" id="KW-0479">Metal-binding</keyword>
<evidence type="ECO:0000256" key="2">
    <source>
        <dbReference type="ARBA" id="ARBA00008703"/>
    </source>
</evidence>
<comment type="catalytic activity">
    <reaction evidence="1">
        <text>L-lysine = D-beta-lysine</text>
        <dbReference type="Rhea" id="RHEA:44148"/>
        <dbReference type="ChEBI" id="CHEBI:32551"/>
        <dbReference type="ChEBI" id="CHEBI:84138"/>
    </reaction>
</comment>
<dbReference type="PIRSF" id="PIRSF004911">
    <property type="entry name" value="DUF160"/>
    <property type="match status" value="1"/>
</dbReference>
<dbReference type="PANTHER" id="PTHR30538">
    <property type="entry name" value="LYSINE 2,3-AMINOMUTASE-RELATED"/>
    <property type="match status" value="1"/>
</dbReference>
<dbReference type="NCBIfam" id="TIGR00238">
    <property type="entry name" value="KamA family radical SAM protein"/>
    <property type="match status" value="1"/>
</dbReference>
<dbReference type="SFLD" id="SFLDF00314">
    <property type="entry name" value="L-lysine_2_3-aminomutase_(yjeK"/>
    <property type="match status" value="1"/>
</dbReference>
<reference evidence="8" key="1">
    <citation type="submission" date="2020-10" db="EMBL/GenBank/DDBJ databases">
        <authorList>
            <person name="Szabo G."/>
        </authorList>
    </citation>
    <scope>NUCLEOTIDE SEQUENCE</scope>
    <source>
        <strain evidence="8">PROFFT</strain>
    </source>
</reference>
<dbReference type="InterPro" id="IPR022462">
    <property type="entry name" value="EpmB"/>
</dbReference>
<dbReference type="KEGG" id="ptf:PROFFT_A_01600"/>
<dbReference type="PANTHER" id="PTHR30538:SF1">
    <property type="entry name" value="L-LYSINE 2,3-AMINOMUTASE"/>
    <property type="match status" value="1"/>
</dbReference>
<evidence type="ECO:0000256" key="6">
    <source>
        <dbReference type="PIRSR" id="PIRSR603739-50"/>
    </source>
</evidence>
<proteinExistence type="inferred from homology"/>
<comment type="cofactor">
    <cofactor evidence="6">
        <name>pyridoxal 5'-phosphate</name>
        <dbReference type="ChEBI" id="CHEBI:597326"/>
    </cofactor>
</comment>
<dbReference type="Pfam" id="PF04055">
    <property type="entry name" value="Radical_SAM"/>
    <property type="match status" value="1"/>
</dbReference>
<dbReference type="AlphaFoldDB" id="A0A8E4F1G3"/>
<evidence type="ECO:0000313" key="8">
    <source>
        <dbReference type="EMBL" id="CAD6508418.1"/>
    </source>
</evidence>
<dbReference type="EMBL" id="LR890047">
    <property type="protein sequence ID" value="CAD6508418.1"/>
    <property type="molecule type" value="Genomic_DNA"/>
</dbReference>
<name>A0A8E4F1G3_9ENTR</name>
<evidence type="ECO:0000259" key="7">
    <source>
        <dbReference type="PROSITE" id="PS51918"/>
    </source>
</evidence>